<evidence type="ECO:0000313" key="5">
    <source>
        <dbReference type="Proteomes" id="UP000473525"/>
    </source>
</evidence>
<dbReference type="SUPFAM" id="SSF159774">
    <property type="entry name" value="YerB-like"/>
    <property type="match status" value="1"/>
</dbReference>
<evidence type="ECO:0000259" key="3">
    <source>
        <dbReference type="Pfam" id="PF17479"/>
    </source>
</evidence>
<organism evidence="4 5">
    <name type="scientific">Nocardioides agri</name>
    <dbReference type="NCBI Taxonomy" id="2682843"/>
    <lineage>
        <taxon>Bacteria</taxon>
        <taxon>Bacillati</taxon>
        <taxon>Actinomycetota</taxon>
        <taxon>Actinomycetes</taxon>
        <taxon>Propionibacteriales</taxon>
        <taxon>Nocardioidaceae</taxon>
        <taxon>Nocardioides</taxon>
    </lineage>
</organism>
<name>A0A6L6XV17_9ACTN</name>
<comment type="caution">
    <text evidence="4">The sequence shown here is derived from an EMBL/GenBank/DDBJ whole genome shotgun (WGS) entry which is preliminary data.</text>
</comment>
<keyword evidence="5" id="KW-1185">Reference proteome</keyword>
<sequence length="372" mass="39418">MADLVLGRASHGCRRAPAHLKSTRSHEFHERSVLVRRAQLTTALLAVTSLLLVGCGGGDDPSSDKQKPASQEVAPSEEVVSTWPLTGLEAAGGEDVAKPHPVLVTKIDNTYASSPQLGLGQADMVVEELVEGGLTRLAAFFYSSLPEKVGPVRSMRASDIGIVSPVDASVVTSGAAAPTIKRINGAGITFYPEGSQGLYRDTSRSAPYNVFADLTKVAQAAEQDPARPDDYLPWGTEEDFPGGQKATKIAASFGGGHTTNWTYDGQHYNNENSYAAEGDHFPADTVLVLRVQVGDAGYRDPAGNPVPETKLIGQGQAMVFHGGKLVRGTWSKSDLDAPIKLSTKAGDLTVPAGRTWLELVPAQNGNVTFTKR</sequence>
<evidence type="ECO:0000256" key="1">
    <source>
        <dbReference type="SAM" id="MobiDB-lite"/>
    </source>
</evidence>
<feature type="region of interest" description="Disordered" evidence="1">
    <location>
        <begin position="57"/>
        <end position="78"/>
    </location>
</feature>
<dbReference type="Proteomes" id="UP000473525">
    <property type="component" value="Unassembled WGS sequence"/>
</dbReference>
<dbReference type="EMBL" id="WSEK01000004">
    <property type="protein sequence ID" value="MVQ51040.1"/>
    <property type="molecule type" value="Genomic_DNA"/>
</dbReference>
<dbReference type="Pfam" id="PF17479">
    <property type="entry name" value="DUF3048_C"/>
    <property type="match status" value="1"/>
</dbReference>
<proteinExistence type="predicted"/>
<dbReference type="AlphaFoldDB" id="A0A6L6XV17"/>
<dbReference type="InterPro" id="IPR023158">
    <property type="entry name" value="YerB-like_sf"/>
</dbReference>
<feature type="domain" description="DUF3048" evidence="2">
    <location>
        <begin position="85"/>
        <end position="224"/>
    </location>
</feature>
<evidence type="ECO:0000313" key="4">
    <source>
        <dbReference type="EMBL" id="MVQ51040.1"/>
    </source>
</evidence>
<dbReference type="InterPro" id="IPR035328">
    <property type="entry name" value="DUF3048_C"/>
</dbReference>
<gene>
    <name evidence="4" type="ORF">GON03_17795</name>
</gene>
<dbReference type="Pfam" id="PF11258">
    <property type="entry name" value="DUF3048"/>
    <property type="match status" value="1"/>
</dbReference>
<evidence type="ECO:0000259" key="2">
    <source>
        <dbReference type="Pfam" id="PF11258"/>
    </source>
</evidence>
<dbReference type="InterPro" id="IPR021416">
    <property type="entry name" value="DUF3048_N"/>
</dbReference>
<protein>
    <submittedName>
        <fullName evidence="4">DUF3048 domain-containing protein</fullName>
    </submittedName>
</protein>
<reference evidence="4 5" key="1">
    <citation type="submission" date="2019-12" db="EMBL/GenBank/DDBJ databases">
        <authorList>
            <person name="Huq M.A."/>
        </authorList>
    </citation>
    <scope>NUCLEOTIDE SEQUENCE [LARGE SCALE GENOMIC DNA]</scope>
    <source>
        <strain evidence="4 5">MAH-18</strain>
    </source>
</reference>
<accession>A0A6L6XV17</accession>
<dbReference type="Gene3D" id="3.50.90.10">
    <property type="entry name" value="YerB-like"/>
    <property type="match status" value="1"/>
</dbReference>
<feature type="domain" description="DUF3048" evidence="3">
    <location>
        <begin position="259"/>
        <end position="356"/>
    </location>
</feature>